<comment type="similarity">
    <text evidence="3">Belongs to the gas vesicle GvpF/GvpL family.</text>
</comment>
<dbReference type="KEGG" id="sseo:D0Z67_26510"/>
<proteinExistence type="inferred from homology"/>
<keyword evidence="5" id="KW-1185">Reference proteome</keyword>
<evidence type="ECO:0000313" key="5">
    <source>
        <dbReference type="Proteomes" id="UP000292547"/>
    </source>
</evidence>
<evidence type="ECO:0000256" key="1">
    <source>
        <dbReference type="ARBA" id="ARBA00022987"/>
    </source>
</evidence>
<reference evidence="4 5" key="1">
    <citation type="submission" date="2018-08" db="EMBL/GenBank/DDBJ databases">
        <title>The complete genome sequence of Streptomyces seoulensis, a pioneer strain for nickel superoxide dismutase discovery.</title>
        <authorList>
            <person name="Shin J."/>
            <person name="Lee J.-S."/>
            <person name="Lee E.-J."/>
            <person name="Youn H.-D."/>
        </authorList>
    </citation>
    <scope>NUCLEOTIDE SEQUENCE [LARGE SCALE GENOMIC DNA]</scope>
    <source>
        <strain evidence="4 5">KCTC 9819</strain>
    </source>
</reference>
<evidence type="ECO:0000256" key="3">
    <source>
        <dbReference type="ARBA" id="ARBA00035643"/>
    </source>
</evidence>
<dbReference type="OrthoDB" id="4864106at2"/>
<gene>
    <name evidence="4" type="ORF">D0Z67_26510</name>
</gene>
<dbReference type="EMBL" id="CP032229">
    <property type="protein sequence ID" value="QBJ93481.1"/>
    <property type="molecule type" value="Genomic_DNA"/>
</dbReference>
<dbReference type="InterPro" id="IPR009430">
    <property type="entry name" value="GvpL/GvpF"/>
</dbReference>
<comment type="subcellular location">
    <subcellularLocation>
        <location evidence="2">Gas vesicle</location>
    </subcellularLocation>
</comment>
<dbReference type="RefSeq" id="WP_031182180.1">
    <property type="nucleotide sequence ID" value="NZ_CP032229.1"/>
</dbReference>
<dbReference type="Proteomes" id="UP000292547">
    <property type="component" value="Chromosome"/>
</dbReference>
<keyword evidence="1" id="KW-0304">Gas vesicle</keyword>
<evidence type="ECO:0000256" key="2">
    <source>
        <dbReference type="ARBA" id="ARBA00035108"/>
    </source>
</evidence>
<dbReference type="GO" id="GO:0031411">
    <property type="term" value="C:gas vesicle"/>
    <property type="evidence" value="ECO:0007669"/>
    <property type="project" value="UniProtKB-SubCell"/>
</dbReference>
<name>A0A4P6U2Z6_STRSO</name>
<dbReference type="PANTHER" id="PTHR36852">
    <property type="entry name" value="PROTEIN GVPL 2"/>
    <property type="match status" value="1"/>
</dbReference>
<evidence type="ECO:0000313" key="4">
    <source>
        <dbReference type="EMBL" id="QBJ93481.1"/>
    </source>
</evidence>
<protein>
    <submittedName>
        <fullName evidence="4">Gas vesicle protein</fullName>
    </submittedName>
</protein>
<dbReference type="PANTHER" id="PTHR36852:SF1">
    <property type="entry name" value="PROTEIN GVPL 2"/>
    <property type="match status" value="1"/>
</dbReference>
<accession>A0A4P6U2Z6</accession>
<dbReference type="AlphaFoldDB" id="A0A4P6U2Z6"/>
<organism evidence="4 5">
    <name type="scientific">Streptomyces seoulensis</name>
    <dbReference type="NCBI Taxonomy" id="73044"/>
    <lineage>
        <taxon>Bacteria</taxon>
        <taxon>Bacillati</taxon>
        <taxon>Actinomycetota</taxon>
        <taxon>Actinomycetes</taxon>
        <taxon>Kitasatosporales</taxon>
        <taxon>Streptomycetaceae</taxon>
        <taxon>Streptomyces</taxon>
    </lineage>
</organism>
<dbReference type="GO" id="GO:0031412">
    <property type="term" value="P:gas vesicle organization"/>
    <property type="evidence" value="ECO:0007669"/>
    <property type="project" value="InterPro"/>
</dbReference>
<sequence>MPTYVYGITGADHPLHLEEVFGVGETPAPLRTVRTGDLTAVVSDAPEGLRAKRRDVQAHQRVLEVLMGDGATLPMRFGLLAPDDEQVASALDAEGDRYRARLGELDGHVEYHLKVSRDEDDLLREIVAESDQVRELRERTRDQPGAHDERVALGELISHEVGARGSAEAEDLSQRLSPAATRLSAGEPSSTHFLNVSFLVPEDGVEDFVQAVERESDQRGDAYTFTLTGPLPPYSFV</sequence>
<dbReference type="Pfam" id="PF06386">
    <property type="entry name" value="GvpL_GvpF"/>
    <property type="match status" value="1"/>
</dbReference>
<dbReference type="STRING" id="73044.GCA_000725795_04021"/>
<dbReference type="GeneID" id="300102464"/>